<dbReference type="EMBL" id="CP003255">
    <property type="protein sequence ID" value="AGA57137.1"/>
    <property type="molecule type" value="Genomic_DNA"/>
</dbReference>
<dbReference type="Proteomes" id="UP000010795">
    <property type="component" value="Chromosome"/>
</dbReference>
<name>L0EBF6_THECK</name>
<dbReference type="KEGG" id="tco:Theco_0951"/>
<gene>
    <name evidence="1" type="ordered locus">Theco_0951</name>
</gene>
<accession>L0EBF6</accession>
<dbReference type="HOGENOM" id="CLU_3297848_0_0_9"/>
<dbReference type="AlphaFoldDB" id="L0EBF6"/>
<protein>
    <submittedName>
        <fullName evidence="1">Uncharacterized protein</fullName>
    </submittedName>
</protein>
<proteinExistence type="predicted"/>
<evidence type="ECO:0000313" key="1">
    <source>
        <dbReference type="EMBL" id="AGA57137.1"/>
    </source>
</evidence>
<organism evidence="1 2">
    <name type="scientific">Thermobacillus composti (strain DSM 18247 / JCM 13945 / KWC4)</name>
    <dbReference type="NCBI Taxonomy" id="717605"/>
    <lineage>
        <taxon>Bacteria</taxon>
        <taxon>Bacillati</taxon>
        <taxon>Bacillota</taxon>
        <taxon>Bacilli</taxon>
        <taxon>Bacillales</taxon>
        <taxon>Paenibacillaceae</taxon>
        <taxon>Thermobacillus</taxon>
    </lineage>
</organism>
<reference evidence="2" key="1">
    <citation type="submission" date="2012-01" db="EMBL/GenBank/DDBJ databases">
        <title>Complete sequence of chromosome of Thermobacillus composti KWC4.</title>
        <authorList>
            <person name="Lucas S."/>
            <person name="Han J."/>
            <person name="Lapidus A."/>
            <person name="Cheng J.-F."/>
            <person name="Goodwin L."/>
            <person name="Pitluck S."/>
            <person name="Peters L."/>
            <person name="Ovchinnikova G."/>
            <person name="Teshima H."/>
            <person name="Detter J.C."/>
            <person name="Han C."/>
            <person name="Tapia R."/>
            <person name="Land M."/>
            <person name="Hauser L."/>
            <person name="Kyrpides N."/>
            <person name="Ivanova N."/>
            <person name="Pagani I."/>
            <person name="Anderson I."/>
            <person name="Woyke T."/>
        </authorList>
    </citation>
    <scope>NUCLEOTIDE SEQUENCE [LARGE SCALE GENOMIC DNA]</scope>
    <source>
        <strain evidence="2">DSM 18247 / JCM 13945 / KWC4</strain>
    </source>
</reference>
<sequence length="40" mass="4744">MRITGAFDRVNEAPKGRVKEVVDLSDLPERLQALYRRRMR</sequence>
<evidence type="ECO:0000313" key="2">
    <source>
        <dbReference type="Proteomes" id="UP000010795"/>
    </source>
</evidence>
<keyword evidence="2" id="KW-1185">Reference proteome</keyword>